<gene>
    <name evidence="11" type="ORF">SeLEV6574_g01263</name>
    <name evidence="12" type="ORF">SeMB42_g00598</name>
</gene>
<evidence type="ECO:0000256" key="1">
    <source>
        <dbReference type="ARBA" id="ARBA00004123"/>
    </source>
</evidence>
<evidence type="ECO:0000313" key="12">
    <source>
        <dbReference type="EMBL" id="TPX53802.1"/>
    </source>
</evidence>
<evidence type="ECO:0000313" key="13">
    <source>
        <dbReference type="Proteomes" id="UP000317494"/>
    </source>
</evidence>
<dbReference type="InterPro" id="IPR044641">
    <property type="entry name" value="Lsm7/SmG-like"/>
</dbReference>
<dbReference type="GO" id="GO:0003723">
    <property type="term" value="F:RNA binding"/>
    <property type="evidence" value="ECO:0007669"/>
    <property type="project" value="UniProtKB-KW"/>
</dbReference>
<dbReference type="Pfam" id="PF01423">
    <property type="entry name" value="LSM"/>
    <property type="match status" value="1"/>
</dbReference>
<dbReference type="AlphaFoldDB" id="A0A507DG34"/>
<keyword evidence="6" id="KW-0508">mRNA splicing</keyword>
<feature type="domain" description="Sm" evidence="10">
    <location>
        <begin position="54"/>
        <end position="134"/>
    </location>
</feature>
<dbReference type="EMBL" id="QEAN01000012">
    <property type="protein sequence ID" value="TPX53802.1"/>
    <property type="molecule type" value="Genomic_DNA"/>
</dbReference>
<evidence type="ECO:0000313" key="14">
    <source>
        <dbReference type="Proteomes" id="UP000320475"/>
    </source>
</evidence>
<dbReference type="VEuPathDB" id="FungiDB:SeMB42_g00598"/>
<feature type="region of interest" description="Disordered" evidence="9">
    <location>
        <begin position="1"/>
        <end position="52"/>
    </location>
</feature>
<dbReference type="Gene3D" id="2.30.30.100">
    <property type="match status" value="1"/>
</dbReference>
<dbReference type="InterPro" id="IPR001163">
    <property type="entry name" value="Sm_dom_euk/arc"/>
</dbReference>
<dbReference type="STRING" id="286115.A0A507DG34"/>
<comment type="similarity">
    <text evidence="2">Belongs to the snRNP Sm proteins family.</text>
</comment>
<keyword evidence="4" id="KW-0747">Spliceosome</keyword>
<evidence type="ECO:0000259" key="10">
    <source>
        <dbReference type="PROSITE" id="PS52002"/>
    </source>
</evidence>
<organism evidence="11 14">
    <name type="scientific">Synchytrium endobioticum</name>
    <dbReference type="NCBI Taxonomy" id="286115"/>
    <lineage>
        <taxon>Eukaryota</taxon>
        <taxon>Fungi</taxon>
        <taxon>Fungi incertae sedis</taxon>
        <taxon>Chytridiomycota</taxon>
        <taxon>Chytridiomycota incertae sedis</taxon>
        <taxon>Chytridiomycetes</taxon>
        <taxon>Synchytriales</taxon>
        <taxon>Synchytriaceae</taxon>
        <taxon>Synchytrium</taxon>
    </lineage>
</organism>
<dbReference type="InterPro" id="IPR010920">
    <property type="entry name" value="LSM_dom_sf"/>
</dbReference>
<dbReference type="GO" id="GO:0097526">
    <property type="term" value="C:spliceosomal tri-snRNP complex"/>
    <property type="evidence" value="ECO:0007669"/>
    <property type="project" value="TreeGrafter"/>
</dbReference>
<comment type="caution">
    <text evidence="11">The sequence shown here is derived from an EMBL/GenBank/DDBJ whole genome shotgun (WGS) entry which is preliminary data.</text>
</comment>
<dbReference type="OrthoDB" id="274944at2759"/>
<evidence type="ECO:0000256" key="9">
    <source>
        <dbReference type="SAM" id="MobiDB-lite"/>
    </source>
</evidence>
<keyword evidence="3" id="KW-0507">mRNA processing</keyword>
<dbReference type="CDD" id="cd01729">
    <property type="entry name" value="LSm7"/>
    <property type="match status" value="1"/>
</dbReference>
<evidence type="ECO:0000256" key="5">
    <source>
        <dbReference type="ARBA" id="ARBA00022884"/>
    </source>
</evidence>
<evidence type="ECO:0000256" key="2">
    <source>
        <dbReference type="ARBA" id="ARBA00006850"/>
    </source>
</evidence>
<dbReference type="GO" id="GO:0005689">
    <property type="term" value="C:U12-type spliceosomal complex"/>
    <property type="evidence" value="ECO:0007669"/>
    <property type="project" value="TreeGrafter"/>
</dbReference>
<keyword evidence="8" id="KW-0687">Ribonucleoprotein</keyword>
<evidence type="ECO:0000256" key="7">
    <source>
        <dbReference type="ARBA" id="ARBA00023242"/>
    </source>
</evidence>
<sequence length="146" mass="15374">MSDRGRGASRGGGQRGASRGGGYQRGGNSNGRGGSVSNTGGSGGGRDQSGGKREALLDLAKYMDKQIRVKFMGGREVVGALKGYDPLLNLVLDDCVEHLRDPEDHSRLTKESRNLGLVVCRGTTLVLISPVDGSEQIANPFLQSDD</sequence>
<dbReference type="InterPro" id="IPR017132">
    <property type="entry name" value="Lsm7"/>
</dbReference>
<dbReference type="InterPro" id="IPR047575">
    <property type="entry name" value="Sm"/>
</dbReference>
<evidence type="ECO:0000256" key="4">
    <source>
        <dbReference type="ARBA" id="ARBA00022728"/>
    </source>
</evidence>
<keyword evidence="13" id="KW-1185">Reference proteome</keyword>
<dbReference type="GO" id="GO:0000398">
    <property type="term" value="P:mRNA splicing, via spliceosome"/>
    <property type="evidence" value="ECO:0007669"/>
    <property type="project" value="InterPro"/>
</dbReference>
<dbReference type="GO" id="GO:0000956">
    <property type="term" value="P:nuclear-transcribed mRNA catabolic process"/>
    <property type="evidence" value="ECO:0007669"/>
    <property type="project" value="InterPro"/>
</dbReference>
<protein>
    <recommendedName>
        <fullName evidence="10">Sm domain-containing protein</fullName>
    </recommendedName>
</protein>
<dbReference type="EMBL" id="QEAM01000027">
    <property type="protein sequence ID" value="TPX49790.1"/>
    <property type="molecule type" value="Genomic_DNA"/>
</dbReference>
<dbReference type="SMART" id="SM00651">
    <property type="entry name" value="Sm"/>
    <property type="match status" value="1"/>
</dbReference>
<dbReference type="PROSITE" id="PS52002">
    <property type="entry name" value="SM"/>
    <property type="match status" value="1"/>
</dbReference>
<dbReference type="GO" id="GO:1990726">
    <property type="term" value="C:Lsm1-7-Pat1 complex"/>
    <property type="evidence" value="ECO:0007669"/>
    <property type="project" value="TreeGrafter"/>
</dbReference>
<comment type="subcellular location">
    <subcellularLocation>
        <location evidence="1">Nucleus</location>
    </subcellularLocation>
</comment>
<dbReference type="GO" id="GO:0005688">
    <property type="term" value="C:U6 snRNP"/>
    <property type="evidence" value="ECO:0007669"/>
    <property type="project" value="TreeGrafter"/>
</dbReference>
<dbReference type="PANTHER" id="PTHR10553:SF5">
    <property type="entry name" value="U6 SNRNA-ASSOCIATED SM-LIKE PROTEIN LSM7"/>
    <property type="match status" value="1"/>
</dbReference>
<keyword evidence="5" id="KW-0694">RNA-binding</keyword>
<proteinExistence type="inferred from homology"/>
<evidence type="ECO:0000313" key="11">
    <source>
        <dbReference type="EMBL" id="TPX49790.1"/>
    </source>
</evidence>
<evidence type="ECO:0000256" key="8">
    <source>
        <dbReference type="ARBA" id="ARBA00023274"/>
    </source>
</evidence>
<keyword evidence="7" id="KW-0539">Nucleus</keyword>
<dbReference type="GO" id="GO:0071004">
    <property type="term" value="C:U2-type prespliceosome"/>
    <property type="evidence" value="ECO:0007669"/>
    <property type="project" value="TreeGrafter"/>
</dbReference>
<accession>A0A507DG34</accession>
<reference evidence="13 14" key="1">
    <citation type="journal article" date="2019" name="Sci. Rep.">
        <title>Comparative genomics of chytrid fungi reveal insights into the obligate biotrophic and pathogenic lifestyle of Synchytrium endobioticum.</title>
        <authorList>
            <person name="van de Vossenberg B.T.L.H."/>
            <person name="Warris S."/>
            <person name="Nguyen H.D.T."/>
            <person name="van Gent-Pelzer M.P.E."/>
            <person name="Joly D.L."/>
            <person name="van de Geest H.C."/>
            <person name="Bonants P.J.M."/>
            <person name="Smith D.S."/>
            <person name="Levesque C.A."/>
            <person name="van der Lee T.A.J."/>
        </authorList>
    </citation>
    <scope>NUCLEOTIDE SEQUENCE [LARGE SCALE GENOMIC DNA]</scope>
    <source>
        <strain evidence="11 14">LEV6574</strain>
        <strain evidence="12 13">MB42</strain>
    </source>
</reference>
<evidence type="ECO:0000256" key="6">
    <source>
        <dbReference type="ARBA" id="ARBA00023187"/>
    </source>
</evidence>
<evidence type="ECO:0000256" key="3">
    <source>
        <dbReference type="ARBA" id="ARBA00022664"/>
    </source>
</evidence>
<feature type="compositionally biased region" description="Gly residues" evidence="9">
    <location>
        <begin position="8"/>
        <end position="48"/>
    </location>
</feature>
<name>A0A507DG34_9FUNG</name>
<dbReference type="Proteomes" id="UP000317494">
    <property type="component" value="Unassembled WGS sequence"/>
</dbReference>
<dbReference type="Proteomes" id="UP000320475">
    <property type="component" value="Unassembled WGS sequence"/>
</dbReference>
<dbReference type="GO" id="GO:0071013">
    <property type="term" value="C:catalytic step 2 spliceosome"/>
    <property type="evidence" value="ECO:0007669"/>
    <property type="project" value="TreeGrafter"/>
</dbReference>
<dbReference type="PANTHER" id="PTHR10553">
    <property type="entry name" value="SMALL NUCLEAR RIBONUCLEOPROTEIN"/>
    <property type="match status" value="1"/>
</dbReference>
<dbReference type="SUPFAM" id="SSF50182">
    <property type="entry name" value="Sm-like ribonucleoproteins"/>
    <property type="match status" value="1"/>
</dbReference>